<dbReference type="OrthoDB" id="7525402at2"/>
<evidence type="ECO:0000256" key="5">
    <source>
        <dbReference type="ARBA" id="ARBA00023136"/>
    </source>
</evidence>
<dbReference type="Gene3D" id="1.25.40.10">
    <property type="entry name" value="Tetratricopeptide repeat domain"/>
    <property type="match status" value="1"/>
</dbReference>
<evidence type="ECO:0000256" key="3">
    <source>
        <dbReference type="ARBA" id="ARBA00022692"/>
    </source>
</evidence>
<keyword evidence="6" id="KW-0998">Cell outer membrane</keyword>
<comment type="similarity">
    <text evidence="7">Belongs to the Slam family.</text>
</comment>
<sequence>MPQPYCKRSLALHALPFFLLLSIAPAVIAADQDTSLRLNQTIEYRANQQERELLKDELPSDGAAPLLNIDGQTYSVGNNLDELGRAVYLSIERQQWPQARDYLKRYTALPGHDPMLTAYAKGGLARADGNLEQAEDYYRQLLAIQSDFLPGRLELARVLFENRKDGESNAAFQQISSGLSPADAQAMGVGKTVDSFLQALDHREDWQGSFAIGPTWGKNLNQSPESTVTYRFVTAEETILVRRSLPKAVSARGADYEATLNKRIAISGHHGVFMRSLLYGQAYEKESKYNEGTLINNAGYSYHDARNQYSLGPSYEFNTIADNAMYSAWGLRGEWIHTLSATRMFKLEGEYKDMAYKHELNTNLDGGITSVYATLWQALPQRWTLFGGVDLSQRNTRDRTQAYLQKGVRLGVAKDFDVGVSAVLFASYRKRQYDAYSAIVDDRRSDDEQGYTFILRAPRLAVMDVVPSLTVKYNKVVSNVDWLYSYDKNSISLKLEKQF</sequence>
<feature type="domain" description="Surface lipoprotein assembly modifier N-terminal TPR repeats region" evidence="10">
    <location>
        <begin position="78"/>
        <end position="171"/>
    </location>
</feature>
<evidence type="ECO:0000259" key="10">
    <source>
        <dbReference type="Pfam" id="PF24575"/>
    </source>
</evidence>
<evidence type="ECO:0000259" key="9">
    <source>
        <dbReference type="Pfam" id="PF04575"/>
    </source>
</evidence>
<evidence type="ECO:0000256" key="8">
    <source>
        <dbReference type="SAM" id="SignalP"/>
    </source>
</evidence>
<dbReference type="Pfam" id="PF04575">
    <property type="entry name" value="SlipAM"/>
    <property type="match status" value="1"/>
</dbReference>
<evidence type="ECO:0000256" key="7">
    <source>
        <dbReference type="ARBA" id="ARBA00023609"/>
    </source>
</evidence>
<keyword evidence="5" id="KW-0472">Membrane</keyword>
<feature type="domain" description="Surface lipoprotein assembly modifier C-terminal" evidence="9">
    <location>
        <begin position="206"/>
        <end position="499"/>
    </location>
</feature>
<dbReference type="InterPro" id="IPR011990">
    <property type="entry name" value="TPR-like_helical_dom_sf"/>
</dbReference>
<name>A0A379ILS2_PSEFL</name>
<dbReference type="SUPFAM" id="SSF48452">
    <property type="entry name" value="TPR-like"/>
    <property type="match status" value="1"/>
</dbReference>
<keyword evidence="4 8" id="KW-0732">Signal</keyword>
<feature type="chain" id="PRO_5016979655" evidence="8">
    <location>
        <begin position="30"/>
        <end position="499"/>
    </location>
</feature>
<protein>
    <submittedName>
        <fullName evidence="11">Putative peptide signal</fullName>
    </submittedName>
</protein>
<accession>A0A379ILS2</accession>
<dbReference type="InterPro" id="IPR007655">
    <property type="entry name" value="Slam_C"/>
</dbReference>
<dbReference type="RefSeq" id="WP_051903176.1">
    <property type="nucleotide sequence ID" value="NZ_CP008896.1"/>
</dbReference>
<dbReference type="AlphaFoldDB" id="A0A379ILS2"/>
<comment type="subcellular location">
    <subcellularLocation>
        <location evidence="1">Cell outer membrane</location>
        <topology evidence="1">Multi-pass membrane protein</topology>
    </subcellularLocation>
</comment>
<keyword evidence="2" id="KW-1134">Transmembrane beta strand</keyword>
<proteinExistence type="inferred from homology"/>
<evidence type="ECO:0000256" key="2">
    <source>
        <dbReference type="ARBA" id="ARBA00022452"/>
    </source>
</evidence>
<evidence type="ECO:0000313" key="11">
    <source>
        <dbReference type="EMBL" id="SUD35013.1"/>
    </source>
</evidence>
<keyword evidence="3" id="KW-0812">Transmembrane</keyword>
<evidence type="ECO:0000313" key="12">
    <source>
        <dbReference type="Proteomes" id="UP000255125"/>
    </source>
</evidence>
<evidence type="ECO:0000256" key="4">
    <source>
        <dbReference type="ARBA" id="ARBA00022729"/>
    </source>
</evidence>
<dbReference type="EMBL" id="UGUS01000002">
    <property type="protein sequence ID" value="SUD35013.1"/>
    <property type="molecule type" value="Genomic_DNA"/>
</dbReference>
<organism evidence="11 12">
    <name type="scientific">Pseudomonas fluorescens</name>
    <dbReference type="NCBI Taxonomy" id="294"/>
    <lineage>
        <taxon>Bacteria</taxon>
        <taxon>Pseudomonadati</taxon>
        <taxon>Pseudomonadota</taxon>
        <taxon>Gammaproteobacteria</taxon>
        <taxon>Pseudomonadales</taxon>
        <taxon>Pseudomonadaceae</taxon>
        <taxon>Pseudomonas</taxon>
    </lineage>
</organism>
<dbReference type="Pfam" id="PF24575">
    <property type="entry name" value="TPR_Slam"/>
    <property type="match status" value="1"/>
</dbReference>
<dbReference type="KEGG" id="pfn:HZ99_17310"/>
<gene>
    <name evidence="11" type="ORF">NCTC10392_05709</name>
</gene>
<dbReference type="GO" id="GO:0009279">
    <property type="term" value="C:cell outer membrane"/>
    <property type="evidence" value="ECO:0007669"/>
    <property type="project" value="UniProtKB-SubCell"/>
</dbReference>
<reference evidence="11 12" key="1">
    <citation type="submission" date="2018-06" db="EMBL/GenBank/DDBJ databases">
        <authorList>
            <consortium name="Pathogen Informatics"/>
            <person name="Doyle S."/>
        </authorList>
    </citation>
    <scope>NUCLEOTIDE SEQUENCE [LARGE SCALE GENOMIC DNA]</scope>
    <source>
        <strain evidence="11 12">NCTC10392</strain>
    </source>
</reference>
<dbReference type="Proteomes" id="UP000255125">
    <property type="component" value="Unassembled WGS sequence"/>
</dbReference>
<dbReference type="InterPro" id="IPR057556">
    <property type="entry name" value="TPR_Slam"/>
</dbReference>
<evidence type="ECO:0000256" key="6">
    <source>
        <dbReference type="ARBA" id="ARBA00023237"/>
    </source>
</evidence>
<evidence type="ECO:0000256" key="1">
    <source>
        <dbReference type="ARBA" id="ARBA00004571"/>
    </source>
</evidence>
<feature type="signal peptide" evidence="8">
    <location>
        <begin position="1"/>
        <end position="29"/>
    </location>
</feature>